<dbReference type="AlphaFoldDB" id="G4TK93"/>
<feature type="signal peptide" evidence="1">
    <location>
        <begin position="1"/>
        <end position="19"/>
    </location>
</feature>
<accession>G4TK93</accession>
<dbReference type="CDD" id="cd03139">
    <property type="entry name" value="GATase1_PfpI_2"/>
    <property type="match status" value="1"/>
</dbReference>
<keyword evidence="1" id="KW-0732">Signal</keyword>
<dbReference type="Pfam" id="PF01965">
    <property type="entry name" value="DJ-1_PfpI"/>
    <property type="match status" value="1"/>
</dbReference>
<organism evidence="3 4">
    <name type="scientific">Serendipita indica (strain DSM 11827)</name>
    <name type="common">Root endophyte fungus</name>
    <name type="synonym">Piriformospora indica</name>
    <dbReference type="NCBI Taxonomy" id="1109443"/>
    <lineage>
        <taxon>Eukaryota</taxon>
        <taxon>Fungi</taxon>
        <taxon>Dikarya</taxon>
        <taxon>Basidiomycota</taxon>
        <taxon>Agaricomycotina</taxon>
        <taxon>Agaricomycetes</taxon>
        <taxon>Sebacinales</taxon>
        <taxon>Serendipitaceae</taxon>
        <taxon>Serendipita</taxon>
    </lineage>
</organism>
<keyword evidence="4" id="KW-1185">Reference proteome</keyword>
<dbReference type="InterPro" id="IPR029062">
    <property type="entry name" value="Class_I_gatase-like"/>
</dbReference>
<proteinExistence type="predicted"/>
<feature type="domain" description="DJ-1/PfpI" evidence="2">
    <location>
        <begin position="86"/>
        <end position="205"/>
    </location>
</feature>
<feature type="chain" id="PRO_5003468582" description="DJ-1/PfpI domain-containing protein" evidence="1">
    <location>
        <begin position="20"/>
        <end position="242"/>
    </location>
</feature>
<comment type="caution">
    <text evidence="3">The sequence shown here is derived from an EMBL/GenBank/DDBJ whole genome shotgun (WGS) entry which is preliminary data.</text>
</comment>
<dbReference type="InterPro" id="IPR052158">
    <property type="entry name" value="INH-QAR"/>
</dbReference>
<dbReference type="EMBL" id="CAFZ01000132">
    <property type="protein sequence ID" value="CCA71739.1"/>
    <property type="molecule type" value="Genomic_DNA"/>
</dbReference>
<dbReference type="OrthoDB" id="543156at2759"/>
<dbReference type="Proteomes" id="UP000007148">
    <property type="component" value="Unassembled WGS sequence"/>
</dbReference>
<evidence type="ECO:0000313" key="4">
    <source>
        <dbReference type="Proteomes" id="UP000007148"/>
    </source>
</evidence>
<name>G4TK93_SERID</name>
<dbReference type="InParanoid" id="G4TK93"/>
<protein>
    <recommendedName>
        <fullName evidence="2">DJ-1/PfpI domain-containing protein</fullName>
    </recommendedName>
</protein>
<dbReference type="eggNOG" id="ENOG502S3AM">
    <property type="taxonomic scope" value="Eukaryota"/>
</dbReference>
<dbReference type="HOGENOM" id="CLU_000445_44_8_1"/>
<sequence length="242" mass="26576">MRSFVLLLTASALTLSVLATPQSPHPQRLPLRWGILAYPTFVGLDAFAPIEILNIVRMLTPNMTIAIIAETMDPVPSHALTDIGVPGTYLRPTHTIYDNIPLDVLLVPGGGPESAVQFNNTRLINYVKRTYPSLQHILSTCTGAQFLAKAGILDGKKATTSKFSWKDIIKTGPRVPCARWVRDGNIWTSSGVTSGFDLTNAFVEQGMRNVTLANLATNIIEYETHEDPSWDPFCKIWNVTAA</sequence>
<evidence type="ECO:0000256" key="1">
    <source>
        <dbReference type="SAM" id="SignalP"/>
    </source>
</evidence>
<dbReference type="STRING" id="1109443.G4TK93"/>
<dbReference type="OMA" id="DMIGPYE"/>
<reference evidence="3 4" key="1">
    <citation type="journal article" date="2011" name="PLoS Pathog.">
        <title>Endophytic Life Strategies Decoded by Genome and Transcriptome Analyses of the Mutualistic Root Symbiont Piriformospora indica.</title>
        <authorList>
            <person name="Zuccaro A."/>
            <person name="Lahrmann U."/>
            <person name="Guldener U."/>
            <person name="Langen G."/>
            <person name="Pfiffi S."/>
            <person name="Biedenkopf D."/>
            <person name="Wong P."/>
            <person name="Samans B."/>
            <person name="Grimm C."/>
            <person name="Basiewicz M."/>
            <person name="Murat C."/>
            <person name="Martin F."/>
            <person name="Kogel K.H."/>
        </authorList>
    </citation>
    <scope>NUCLEOTIDE SEQUENCE [LARGE SCALE GENOMIC DNA]</scope>
    <source>
        <strain evidence="3 4">DSM 11827</strain>
    </source>
</reference>
<dbReference type="PANTHER" id="PTHR43130">
    <property type="entry name" value="ARAC-FAMILY TRANSCRIPTIONAL REGULATOR"/>
    <property type="match status" value="1"/>
</dbReference>
<dbReference type="PANTHER" id="PTHR43130:SF15">
    <property type="entry name" value="THIJ_PFPI FAMILY PROTEIN (AFU_ORTHOLOGUE AFUA_5G14240)"/>
    <property type="match status" value="1"/>
</dbReference>
<dbReference type="SUPFAM" id="SSF52317">
    <property type="entry name" value="Class I glutamine amidotransferase-like"/>
    <property type="match status" value="1"/>
</dbReference>
<evidence type="ECO:0000259" key="2">
    <source>
        <dbReference type="Pfam" id="PF01965"/>
    </source>
</evidence>
<gene>
    <name evidence="3" type="ORF">PIIN_05674</name>
</gene>
<dbReference type="InterPro" id="IPR002818">
    <property type="entry name" value="DJ-1/PfpI"/>
</dbReference>
<evidence type="ECO:0000313" key="3">
    <source>
        <dbReference type="EMBL" id="CCA71739.1"/>
    </source>
</evidence>
<dbReference type="Gene3D" id="3.40.50.880">
    <property type="match status" value="1"/>
</dbReference>